<dbReference type="AlphaFoldDB" id="A0A9N9LTI5"/>
<gene>
    <name evidence="1" type="ORF">HYALB_00010805</name>
</gene>
<evidence type="ECO:0000313" key="1">
    <source>
        <dbReference type="EMBL" id="CAG8979272.1"/>
    </source>
</evidence>
<dbReference type="OrthoDB" id="3360643at2759"/>
<proteinExistence type="predicted"/>
<protein>
    <submittedName>
        <fullName evidence="1">Uncharacterized protein</fullName>
    </submittedName>
</protein>
<dbReference type="Proteomes" id="UP000701801">
    <property type="component" value="Unassembled WGS sequence"/>
</dbReference>
<organism evidence="1 2">
    <name type="scientific">Hymenoscyphus albidus</name>
    <dbReference type="NCBI Taxonomy" id="595503"/>
    <lineage>
        <taxon>Eukaryota</taxon>
        <taxon>Fungi</taxon>
        <taxon>Dikarya</taxon>
        <taxon>Ascomycota</taxon>
        <taxon>Pezizomycotina</taxon>
        <taxon>Leotiomycetes</taxon>
        <taxon>Helotiales</taxon>
        <taxon>Helotiaceae</taxon>
        <taxon>Hymenoscyphus</taxon>
    </lineage>
</organism>
<evidence type="ECO:0000313" key="2">
    <source>
        <dbReference type="Proteomes" id="UP000701801"/>
    </source>
</evidence>
<name>A0A9N9LTI5_9HELO</name>
<sequence>MIIPQVPSRGGIHYIWPGLQPDSNNFVFQDVSGDEAVSGAWTFAEWMVAGSGDYNKTKDVLVYPGDSIAICFALNPKTGRWLDRWETSPGAIGRAAGSMYSISDVIPPQEQTNAFGKLTQALFVIELVAGATWNFGPVTFSKIKIVAETTTTEWCSSPGQQAAFRFTIANPVARVNGNTTYSIKWPKFGYGREERSTKLTPAFIPLQNSIEDFVAGDEL</sequence>
<comment type="caution">
    <text evidence="1">The sequence shown here is derived from an EMBL/GenBank/DDBJ whole genome shotgun (WGS) entry which is preliminary data.</text>
</comment>
<reference evidence="1" key="1">
    <citation type="submission" date="2021-07" db="EMBL/GenBank/DDBJ databases">
        <authorList>
            <person name="Durling M."/>
        </authorList>
    </citation>
    <scope>NUCLEOTIDE SEQUENCE</scope>
</reference>
<dbReference type="EMBL" id="CAJVRM010000303">
    <property type="protein sequence ID" value="CAG8979272.1"/>
    <property type="molecule type" value="Genomic_DNA"/>
</dbReference>
<accession>A0A9N9LTI5</accession>
<keyword evidence="2" id="KW-1185">Reference proteome</keyword>